<evidence type="ECO:0000313" key="3">
    <source>
        <dbReference type="Proteomes" id="UP001139646"/>
    </source>
</evidence>
<reference evidence="2" key="1">
    <citation type="submission" date="2022-01" db="EMBL/GenBank/DDBJ databases">
        <title>Colwellia maritima, isolated from seawater.</title>
        <authorList>
            <person name="Kristyanto S."/>
            <person name="Jung J."/>
            <person name="Jeon C.O."/>
        </authorList>
    </citation>
    <scope>NUCLEOTIDE SEQUENCE</scope>
    <source>
        <strain evidence="2">MSW7</strain>
    </source>
</reference>
<comment type="caution">
    <text evidence="2">The sequence shown here is derived from an EMBL/GenBank/DDBJ whole genome shotgun (WGS) entry which is preliminary data.</text>
</comment>
<dbReference type="InterPro" id="IPR002716">
    <property type="entry name" value="PIN_dom"/>
</dbReference>
<dbReference type="PANTHER" id="PTHR36173:SF2">
    <property type="entry name" value="RIBONUCLEASE VAPC16"/>
    <property type="match status" value="1"/>
</dbReference>
<name>A0ABS9X4A0_9GAMM</name>
<dbReference type="EMBL" id="JAKKSL010000004">
    <property type="protein sequence ID" value="MCI2285051.1"/>
    <property type="molecule type" value="Genomic_DNA"/>
</dbReference>
<dbReference type="Gene3D" id="3.40.50.1010">
    <property type="entry name" value="5'-nuclease"/>
    <property type="match status" value="1"/>
</dbReference>
<dbReference type="SUPFAM" id="SSF88723">
    <property type="entry name" value="PIN domain-like"/>
    <property type="match status" value="1"/>
</dbReference>
<dbReference type="InterPro" id="IPR052919">
    <property type="entry name" value="TA_system_RNase"/>
</dbReference>
<dbReference type="RefSeq" id="WP_242287705.1">
    <property type="nucleotide sequence ID" value="NZ_JAKKSL010000004.1"/>
</dbReference>
<evidence type="ECO:0000313" key="2">
    <source>
        <dbReference type="EMBL" id="MCI2285051.1"/>
    </source>
</evidence>
<dbReference type="CDD" id="cd09872">
    <property type="entry name" value="PIN_Sll0205-like"/>
    <property type="match status" value="1"/>
</dbReference>
<accession>A0ABS9X4A0</accession>
<evidence type="ECO:0000259" key="1">
    <source>
        <dbReference type="Pfam" id="PF01850"/>
    </source>
</evidence>
<keyword evidence="3" id="KW-1185">Reference proteome</keyword>
<dbReference type="InterPro" id="IPR029060">
    <property type="entry name" value="PIN-like_dom_sf"/>
</dbReference>
<proteinExistence type="predicted"/>
<dbReference type="InterPro" id="IPR041705">
    <property type="entry name" value="PIN_Sll0205"/>
</dbReference>
<organism evidence="2 3">
    <name type="scientific">Colwellia maritima</name>
    <dbReference type="NCBI Taxonomy" id="2912588"/>
    <lineage>
        <taxon>Bacteria</taxon>
        <taxon>Pseudomonadati</taxon>
        <taxon>Pseudomonadota</taxon>
        <taxon>Gammaproteobacteria</taxon>
        <taxon>Alteromonadales</taxon>
        <taxon>Colwelliaceae</taxon>
        <taxon>Colwellia</taxon>
    </lineage>
</organism>
<dbReference type="PANTHER" id="PTHR36173">
    <property type="entry name" value="RIBONUCLEASE VAPC16-RELATED"/>
    <property type="match status" value="1"/>
</dbReference>
<protein>
    <submittedName>
        <fullName evidence="2">Type II toxin-antitoxin system VapC family toxin</fullName>
    </submittedName>
</protein>
<gene>
    <name evidence="2" type="ORF">L3081_18700</name>
</gene>
<feature type="domain" description="PIN" evidence="1">
    <location>
        <begin position="4"/>
        <end position="85"/>
    </location>
</feature>
<dbReference type="Pfam" id="PF01850">
    <property type="entry name" value="PIN"/>
    <property type="match status" value="1"/>
</dbReference>
<sequence>MKRILLDTHALIWWFDGDEKLGENAIQNIANPDNIIFVSAATVWEMSIKQQMGKLIAPDDIESKIEQVGFSVLPISLFHAQQVGDYLYIIKIRLTEC</sequence>
<dbReference type="Proteomes" id="UP001139646">
    <property type="component" value="Unassembled WGS sequence"/>
</dbReference>